<keyword evidence="3" id="KW-0378">Hydrolase</keyword>
<evidence type="ECO:0000313" key="12">
    <source>
        <dbReference type="EMBL" id="MDC8829316.1"/>
    </source>
</evidence>
<keyword evidence="13" id="KW-1185">Reference proteome</keyword>
<dbReference type="SUPFAM" id="SSF82171">
    <property type="entry name" value="DPP6 N-terminal domain-like"/>
    <property type="match status" value="1"/>
</dbReference>
<evidence type="ECO:0000256" key="5">
    <source>
        <dbReference type="ARBA" id="ARBA00022990"/>
    </source>
</evidence>
<evidence type="ECO:0000313" key="13">
    <source>
        <dbReference type="Proteomes" id="UP001218788"/>
    </source>
</evidence>
<gene>
    <name evidence="12" type="ORF">OIK42_00950</name>
</gene>
<dbReference type="InterPro" id="IPR029058">
    <property type="entry name" value="AB_hydrolase_fold"/>
</dbReference>
<dbReference type="Proteomes" id="UP001218788">
    <property type="component" value="Unassembled WGS sequence"/>
</dbReference>
<evidence type="ECO:0000256" key="7">
    <source>
        <dbReference type="ARBA" id="ARBA00032596"/>
    </source>
</evidence>
<proteinExistence type="inferred from homology"/>
<dbReference type="InterPro" id="IPR023302">
    <property type="entry name" value="Pept_S9A_N"/>
</dbReference>
<keyword evidence="2" id="KW-0645">Protease</keyword>
<feature type="chain" id="PRO_5046350902" description="Acyl-peptide hydrolase" evidence="9">
    <location>
        <begin position="24"/>
        <end position="646"/>
    </location>
</feature>
<dbReference type="InterPro" id="IPR002471">
    <property type="entry name" value="Pept_S9_AS"/>
</dbReference>
<dbReference type="InterPro" id="IPR002470">
    <property type="entry name" value="Peptidase_S9A"/>
</dbReference>
<dbReference type="SUPFAM" id="SSF53474">
    <property type="entry name" value="alpha/beta-Hydrolases"/>
    <property type="match status" value="1"/>
</dbReference>
<dbReference type="PROSITE" id="PS00708">
    <property type="entry name" value="PRO_ENDOPEP_SER"/>
    <property type="match status" value="1"/>
</dbReference>
<evidence type="ECO:0000256" key="9">
    <source>
        <dbReference type="SAM" id="SignalP"/>
    </source>
</evidence>
<organism evidence="12 13">
    <name type="scientific">Alteromonas gilva</name>
    <dbReference type="NCBI Taxonomy" id="2987522"/>
    <lineage>
        <taxon>Bacteria</taxon>
        <taxon>Pseudomonadati</taxon>
        <taxon>Pseudomonadota</taxon>
        <taxon>Gammaproteobacteria</taxon>
        <taxon>Alteromonadales</taxon>
        <taxon>Alteromonadaceae</taxon>
        <taxon>Alteromonas/Salinimonas group</taxon>
        <taxon>Alteromonas</taxon>
    </lineage>
</organism>
<comment type="caution">
    <text evidence="12">The sequence shown here is derived from an EMBL/GenBank/DDBJ whole genome shotgun (WGS) entry which is preliminary data.</text>
</comment>
<protein>
    <recommendedName>
        <fullName evidence="7">Acyl-peptide hydrolase</fullName>
    </recommendedName>
    <alternativeName>
        <fullName evidence="6">Acylaminoacyl-peptidase</fullName>
    </alternativeName>
</protein>
<dbReference type="PRINTS" id="PR00862">
    <property type="entry name" value="PROLIGOPTASE"/>
</dbReference>
<keyword evidence="9" id="KW-0732">Signal</keyword>
<evidence type="ECO:0000259" key="11">
    <source>
        <dbReference type="Pfam" id="PF02897"/>
    </source>
</evidence>
<keyword evidence="4" id="KW-0720">Serine protease</keyword>
<comment type="similarity">
    <text evidence="1">Belongs to the peptidase S9A family.</text>
</comment>
<evidence type="ECO:0000256" key="1">
    <source>
        <dbReference type="ARBA" id="ARBA00005228"/>
    </source>
</evidence>
<dbReference type="EMBL" id="JAQQXP010000001">
    <property type="protein sequence ID" value="MDC8829316.1"/>
    <property type="molecule type" value="Genomic_DNA"/>
</dbReference>
<feature type="domain" description="Peptidase S9 prolyl oligopeptidase catalytic" evidence="10">
    <location>
        <begin position="437"/>
        <end position="641"/>
    </location>
</feature>
<dbReference type="PANTHER" id="PTHR42776">
    <property type="entry name" value="SERINE PEPTIDASE S9 FAMILY MEMBER"/>
    <property type="match status" value="1"/>
</dbReference>
<dbReference type="Gene3D" id="2.120.10.30">
    <property type="entry name" value="TolB, C-terminal domain"/>
    <property type="match status" value="2"/>
</dbReference>
<comment type="function">
    <text evidence="8">This enzyme catalyzes the hydrolysis of the N-terminal peptide bond of an N-acetylated peptide to generate an N-acetylated amino acid and a peptide with a free N-terminus. It preferentially cleaves off Ac-Ala, Ac-Met and Ac-Ser. Also, involved in the degradation of oxidized and glycated proteins.</text>
</comment>
<reference evidence="12 13" key="1">
    <citation type="submission" date="2022-10" db="EMBL/GenBank/DDBJ databases">
        <title>Alteromonas sp. chi3 Genome sequencing.</title>
        <authorList>
            <person name="Park S."/>
        </authorList>
    </citation>
    <scope>NUCLEOTIDE SEQUENCE [LARGE SCALE GENOMIC DNA]</scope>
    <source>
        <strain evidence="13">chi3</strain>
    </source>
</reference>
<dbReference type="Pfam" id="PF00326">
    <property type="entry name" value="Peptidase_S9"/>
    <property type="match status" value="1"/>
</dbReference>
<evidence type="ECO:0000256" key="8">
    <source>
        <dbReference type="ARBA" id="ARBA00045885"/>
    </source>
</evidence>
<dbReference type="RefSeq" id="WP_273637682.1">
    <property type="nucleotide sequence ID" value="NZ_JAQQXP010000001.1"/>
</dbReference>
<feature type="signal peptide" evidence="9">
    <location>
        <begin position="1"/>
        <end position="23"/>
    </location>
</feature>
<evidence type="ECO:0000256" key="3">
    <source>
        <dbReference type="ARBA" id="ARBA00022801"/>
    </source>
</evidence>
<dbReference type="InterPro" id="IPR001375">
    <property type="entry name" value="Peptidase_S9_cat"/>
</dbReference>
<dbReference type="Pfam" id="PF02897">
    <property type="entry name" value="Peptidase_S9_N"/>
    <property type="match status" value="1"/>
</dbReference>
<dbReference type="Gene3D" id="3.40.50.1820">
    <property type="entry name" value="alpha/beta hydrolase"/>
    <property type="match status" value="1"/>
</dbReference>
<name>A0ABT5KYI5_9ALTE</name>
<feature type="domain" description="Peptidase S9A N-terminal" evidence="11">
    <location>
        <begin position="110"/>
        <end position="373"/>
    </location>
</feature>
<dbReference type="PANTHER" id="PTHR42776:SF27">
    <property type="entry name" value="DIPEPTIDYL PEPTIDASE FAMILY MEMBER 6"/>
    <property type="match status" value="1"/>
</dbReference>
<evidence type="ECO:0000256" key="6">
    <source>
        <dbReference type="ARBA" id="ARBA00032284"/>
    </source>
</evidence>
<keyword evidence="5" id="KW-0007">Acetylation</keyword>
<evidence type="ECO:0000259" key="10">
    <source>
        <dbReference type="Pfam" id="PF00326"/>
    </source>
</evidence>
<sequence>MQNRYRYLLTTLSLMLCSTCTFAEQATSWPYPEDTPQSRPLSIGLAGTQPVDISRFLLSRGVSQSRINAQGTHVAFTSNVTGTRQLWVKSLDGGEATQITFGNGISFYQWHPDGERLLYSADNNGNERPAYYFISRDGRQEQLILDHSNAFRRFGQFDATGNLFTYASTERNGRDFDIYQHDLRSGESSMIYQAEFGFFPAARQPGTANILVTETRGEDAQDVYILNTESGEIAPLYQPKVAASFSDFNWSKDGKTLYFLSNLDREMTAVHQYDTESQTTTVLEMGEGQDSLHLCNNQTQMVMTGNKNGFSVLQIATLANKKFTYTALPGDPGVLSVSCAANKDIIAVQKSTPASPGEIMTLNAKAKNIEPVVSATLAGIEPSSLVHPEVMTFPARDGVTVQGLLYLPENTRTAVPLVVDVHGGPTAQARPSWQPLTQYLVGKGIAVLDINVRGSTGFGKTYARLDNQEKRLDSVRDLVDALVYLEDDPRIDTNNAAVMGGSYGGYMVNAVMGLYPDAFKAGASFVGVSDWVRALQQASPGLKASDRIEYGDIREPKWQEFYAENSPINTVHNITAPMFFEHGVNDPRDPVTESDRMVRILREKGLDVTYLRFPDEGHSVSKLENRVTFYRALADFLERHLVNDKS</sequence>
<dbReference type="InterPro" id="IPR011042">
    <property type="entry name" value="6-blade_b-propeller_TolB-like"/>
</dbReference>
<accession>A0ABT5KYI5</accession>
<evidence type="ECO:0000256" key="4">
    <source>
        <dbReference type="ARBA" id="ARBA00022825"/>
    </source>
</evidence>
<evidence type="ECO:0000256" key="2">
    <source>
        <dbReference type="ARBA" id="ARBA00022670"/>
    </source>
</evidence>